<proteinExistence type="predicted"/>
<dbReference type="EMBL" id="LAZR01010533">
    <property type="protein sequence ID" value="KKM66433.1"/>
    <property type="molecule type" value="Genomic_DNA"/>
</dbReference>
<organism evidence="2">
    <name type="scientific">marine sediment metagenome</name>
    <dbReference type="NCBI Taxonomy" id="412755"/>
    <lineage>
        <taxon>unclassified sequences</taxon>
        <taxon>metagenomes</taxon>
        <taxon>ecological metagenomes</taxon>
    </lineage>
</organism>
<name>A0A0F9JA52_9ZZZZ</name>
<evidence type="ECO:0000256" key="1">
    <source>
        <dbReference type="SAM" id="Phobius"/>
    </source>
</evidence>
<feature type="transmembrane region" description="Helical" evidence="1">
    <location>
        <begin position="30"/>
        <end position="49"/>
    </location>
</feature>
<evidence type="ECO:0000313" key="2">
    <source>
        <dbReference type="EMBL" id="KKM66433.1"/>
    </source>
</evidence>
<accession>A0A0F9JA52</accession>
<gene>
    <name evidence="2" type="ORF">LCGC14_1481270</name>
</gene>
<keyword evidence="1" id="KW-0812">Transmembrane</keyword>
<reference evidence="2" key="1">
    <citation type="journal article" date="2015" name="Nature">
        <title>Complex archaea that bridge the gap between prokaryotes and eukaryotes.</title>
        <authorList>
            <person name="Spang A."/>
            <person name="Saw J.H."/>
            <person name="Jorgensen S.L."/>
            <person name="Zaremba-Niedzwiedzka K."/>
            <person name="Martijn J."/>
            <person name="Lind A.E."/>
            <person name="van Eijk R."/>
            <person name="Schleper C."/>
            <person name="Guy L."/>
            <person name="Ettema T.J."/>
        </authorList>
    </citation>
    <scope>NUCLEOTIDE SEQUENCE</scope>
</reference>
<protein>
    <submittedName>
        <fullName evidence="2">Uncharacterized protein</fullName>
    </submittedName>
</protein>
<keyword evidence="1" id="KW-0472">Membrane</keyword>
<sequence length="56" mass="6603">MTENEIQDDLKNIEKKLDDVKKINNVIRSLLLVIVFILVCFFIMSFIYFSGHFPPI</sequence>
<keyword evidence="1" id="KW-1133">Transmembrane helix</keyword>
<dbReference type="AlphaFoldDB" id="A0A0F9JA52"/>
<comment type="caution">
    <text evidence="2">The sequence shown here is derived from an EMBL/GenBank/DDBJ whole genome shotgun (WGS) entry which is preliminary data.</text>
</comment>